<keyword evidence="1" id="KW-0732">Signal</keyword>
<name>A0AAV2VVF6_9VIBR</name>
<accession>A0AAV2VVF6</accession>
<protein>
    <recommendedName>
        <fullName evidence="4">Chalcone isomerase domain-containing protein</fullName>
    </recommendedName>
</protein>
<feature type="chain" id="PRO_5043595641" description="Chalcone isomerase domain-containing protein" evidence="1">
    <location>
        <begin position="21"/>
        <end position="188"/>
    </location>
</feature>
<dbReference type="Proteomes" id="UP000018211">
    <property type="component" value="Unassembled WGS sequence"/>
</dbReference>
<gene>
    <name evidence="2" type="ORF">VIBNISOn1_60005</name>
</gene>
<reference evidence="2 3" key="1">
    <citation type="journal article" date="2013" name="ISME J.">
        <title>Comparative genomics of pathogenic lineages of Vibrio nigripulchritudo identifies virulence-associated traits.</title>
        <authorList>
            <person name="Goudenege D."/>
            <person name="Labreuche Y."/>
            <person name="Krin E."/>
            <person name="Ansquer D."/>
            <person name="Mangenot S."/>
            <person name="Calteau A."/>
            <person name="Medigue C."/>
            <person name="Mazel D."/>
            <person name="Polz M.F."/>
            <person name="Le Roux F."/>
        </authorList>
    </citation>
    <scope>NUCLEOTIDE SEQUENCE [LARGE SCALE GENOMIC DNA]</scope>
    <source>
        <strain evidence="2 3">SOn1</strain>
    </source>
</reference>
<comment type="caution">
    <text evidence="2">The sequence shown here is derived from an EMBL/GenBank/DDBJ whole genome shotgun (WGS) entry which is preliminary data.</text>
</comment>
<evidence type="ECO:0000313" key="3">
    <source>
        <dbReference type="Proteomes" id="UP000018211"/>
    </source>
</evidence>
<feature type="signal peptide" evidence="1">
    <location>
        <begin position="1"/>
        <end position="20"/>
    </location>
</feature>
<dbReference type="EMBL" id="CAOF01000153">
    <property type="protein sequence ID" value="CCO48686.1"/>
    <property type="molecule type" value="Genomic_DNA"/>
</dbReference>
<sequence length="188" mass="21643">MKKYAGILMFGILMAANAQSSTPSSQDNQDWDGWKTVGKSSLSWLFFDIYKSELKTPDGIYKESGDVSPHPMALLINYLRDIPKQQLLDVTQEQWEHLGYSKEQRDDWIETLSGIYPDINKGERLVYVSDGENGQFIFYDSQNKANHLGDITSEQLNDAFLSIWFSPNTEYPKHRQQLIGQQTLGKRR</sequence>
<organism evidence="2 3">
    <name type="scientific">Vibrio nigripulchritudo SOn1</name>
    <dbReference type="NCBI Taxonomy" id="1238450"/>
    <lineage>
        <taxon>Bacteria</taxon>
        <taxon>Pseudomonadati</taxon>
        <taxon>Pseudomonadota</taxon>
        <taxon>Gammaproteobacteria</taxon>
        <taxon>Vibrionales</taxon>
        <taxon>Vibrionaceae</taxon>
        <taxon>Vibrio</taxon>
    </lineage>
</organism>
<evidence type="ECO:0000313" key="2">
    <source>
        <dbReference type="EMBL" id="CCO48686.1"/>
    </source>
</evidence>
<evidence type="ECO:0008006" key="4">
    <source>
        <dbReference type="Google" id="ProtNLM"/>
    </source>
</evidence>
<dbReference type="AlphaFoldDB" id="A0AAV2VVF6"/>
<evidence type="ECO:0000256" key="1">
    <source>
        <dbReference type="SAM" id="SignalP"/>
    </source>
</evidence>
<proteinExistence type="predicted"/>
<dbReference type="RefSeq" id="WP_022613101.1">
    <property type="nucleotide sequence ID" value="NZ_LK391965.1"/>
</dbReference>